<feature type="transmembrane region" description="Helical" evidence="1">
    <location>
        <begin position="36"/>
        <end position="57"/>
    </location>
</feature>
<evidence type="ECO:0000313" key="2">
    <source>
        <dbReference type="EMBL" id="AJK91780.1"/>
    </source>
</evidence>
<dbReference type="KEGG" id="vg:23632121"/>
<dbReference type="RefSeq" id="YP_009121904.1">
    <property type="nucleotide sequence ID" value="NC_026511.1"/>
</dbReference>
<dbReference type="EMBL" id="MH170055">
    <property type="protein sequence ID" value="AXS01143.1"/>
    <property type="molecule type" value="Genomic_DNA"/>
</dbReference>
<keyword evidence="1" id="KW-0812">Transmembrane</keyword>
<name>A0A0C5B391_9BBAC</name>
<organism evidence="2 4">
    <name type="scientific">Spodoptera frugiperda granulovirus</name>
    <dbReference type="NCBI Taxonomy" id="307454"/>
    <lineage>
        <taxon>Viruses</taxon>
        <taxon>Viruses incertae sedis</taxon>
        <taxon>Naldaviricetes</taxon>
        <taxon>Lefavirales</taxon>
        <taxon>Baculoviridae</taxon>
        <taxon>Betabaculovirus</taxon>
        <taxon>Betabaculovirus spofrugiperdae</taxon>
    </lineage>
</organism>
<evidence type="ECO:0000313" key="4">
    <source>
        <dbReference type="Proteomes" id="UP000201335"/>
    </source>
</evidence>
<sequence length="66" mass="7640">MGLCCDNCLDLIETNEYTEPHEGCCGCRCCIKMCHYLCTLMFLLLLGFVGYYCYLYKDVVLKTFGR</sequence>
<keyword evidence="4" id="KW-1185">Reference proteome</keyword>
<dbReference type="EMBL" id="KM371112">
    <property type="protein sequence ID" value="AJK91780.1"/>
    <property type="molecule type" value="Genomic_DNA"/>
</dbReference>
<keyword evidence="1" id="KW-0472">Membrane</keyword>
<proteinExistence type="predicted"/>
<keyword evidence="1" id="KW-1133">Transmembrane helix</keyword>
<dbReference type="Proteomes" id="UP000201335">
    <property type="component" value="Segment"/>
</dbReference>
<evidence type="ECO:0000313" key="3">
    <source>
        <dbReference type="EMBL" id="AXS01143.1"/>
    </source>
</evidence>
<evidence type="ECO:0000256" key="1">
    <source>
        <dbReference type="SAM" id="Phobius"/>
    </source>
</evidence>
<reference evidence="2" key="1">
    <citation type="submission" date="2014-08" db="EMBL/GenBank/DDBJ databases">
        <authorList>
            <person name="Cuartas Otalora P.E."/>
            <person name="Barrera Cubillos G.P."/>
            <person name="Barreto Hernandez E."/>
            <person name="Belaich M.N."/>
            <person name="Ghiringhelli P.D."/>
            <person name="Villamizar Rivero L.F."/>
        </authorList>
    </citation>
    <scope>NUCLEOTIDE SEQUENCE</scope>
    <source>
        <strain evidence="2">VG008</strain>
    </source>
</reference>
<reference evidence="2 4" key="2">
    <citation type="journal article" date="2015" name="Viruses">
        <title>The complete sequence of the first Spodoptera frugiperda Betabaculovirus genome: a natural multiple recombinant virus.</title>
        <authorList>
            <person name="Cuartas P.E."/>
            <person name="Barrera G.P."/>
            <person name="Belaich M.N."/>
            <person name="Barreto E."/>
            <person name="Ghiringhelli P.D."/>
            <person name="Villamizar L.F."/>
        </authorList>
    </citation>
    <scope>NUCLEOTIDE SEQUENCE [LARGE SCALE GENOMIC DNA]</scope>
    <source>
        <strain evidence="2">VG008</strain>
    </source>
</reference>
<protein>
    <submittedName>
        <fullName evidence="2">ORF119</fullName>
    </submittedName>
    <submittedName>
        <fullName evidence="3">ORF123</fullName>
    </submittedName>
</protein>
<accession>A0A0C5B391</accession>
<dbReference type="GeneID" id="23632121"/>
<reference evidence="3" key="3">
    <citation type="journal article" date="2018" name="PLoS ONE">
        <title>Genomic analysis of an Argentinean isolate of Spodoptera frugiperda granulovirus reveals that various baculoviruses code for Lef-7 proteins with three F-box domains.</title>
        <authorList>
            <person name="Ferrelli M.L."/>
            <person name="Pidre M.L."/>
            <person name="Ghiringhelli P.D."/>
            <person name="Torres S."/>
            <person name="Fabre M.L."/>
            <person name="Masson T."/>
            <person name="Cedola M.T."/>
            <person name="Sciocco-Cap A."/>
            <person name="Romanowski V."/>
        </authorList>
    </citation>
    <scope>NUCLEOTIDE SEQUENCE</scope>
    <source>
        <strain evidence="3">ARG</strain>
    </source>
</reference>